<organism evidence="1 2">
    <name type="scientific">Aquatica leii</name>
    <dbReference type="NCBI Taxonomy" id="1421715"/>
    <lineage>
        <taxon>Eukaryota</taxon>
        <taxon>Metazoa</taxon>
        <taxon>Ecdysozoa</taxon>
        <taxon>Arthropoda</taxon>
        <taxon>Hexapoda</taxon>
        <taxon>Insecta</taxon>
        <taxon>Pterygota</taxon>
        <taxon>Neoptera</taxon>
        <taxon>Endopterygota</taxon>
        <taxon>Coleoptera</taxon>
        <taxon>Polyphaga</taxon>
        <taxon>Elateriformia</taxon>
        <taxon>Elateroidea</taxon>
        <taxon>Lampyridae</taxon>
        <taxon>Luciolinae</taxon>
        <taxon>Aquatica</taxon>
    </lineage>
</organism>
<accession>A0AAN7SGB5</accession>
<name>A0AAN7SGB5_9COLE</name>
<protein>
    <submittedName>
        <fullName evidence="1">Uncharacterized protein</fullName>
    </submittedName>
</protein>
<sequence>MQTFGFNPNLQKNVIEDKENIVPYEEDKLTDLIEDLKLQKLKHHLVEILMHPDQGIPLIYVEEYSNPNAEEGDGSSNYYNQFPELQRQLNTKLNDIPFKRSSYDAENRYMCQPSKEDVFRLLVALHEARQGPHLVPQA</sequence>
<evidence type="ECO:0000313" key="2">
    <source>
        <dbReference type="Proteomes" id="UP001353858"/>
    </source>
</evidence>
<dbReference type="Proteomes" id="UP001353858">
    <property type="component" value="Unassembled WGS sequence"/>
</dbReference>
<proteinExistence type="predicted"/>
<evidence type="ECO:0000313" key="1">
    <source>
        <dbReference type="EMBL" id="KAK4879887.1"/>
    </source>
</evidence>
<dbReference type="EMBL" id="JARPUR010000003">
    <property type="protein sequence ID" value="KAK4879887.1"/>
    <property type="molecule type" value="Genomic_DNA"/>
</dbReference>
<dbReference type="AlphaFoldDB" id="A0AAN7SGB5"/>
<comment type="caution">
    <text evidence="1">The sequence shown here is derived from an EMBL/GenBank/DDBJ whole genome shotgun (WGS) entry which is preliminary data.</text>
</comment>
<reference evidence="2" key="1">
    <citation type="submission" date="2023-01" db="EMBL/GenBank/DDBJ databases">
        <title>Key to firefly adult light organ development and bioluminescence: homeobox transcription factors regulate luciferase expression and transportation to peroxisome.</title>
        <authorList>
            <person name="Fu X."/>
        </authorList>
    </citation>
    <scope>NUCLEOTIDE SEQUENCE [LARGE SCALE GENOMIC DNA]</scope>
</reference>
<keyword evidence="2" id="KW-1185">Reference proteome</keyword>
<gene>
    <name evidence="1" type="ORF">RN001_008033</name>
</gene>